<dbReference type="Proteomes" id="UP000324629">
    <property type="component" value="Unassembled WGS sequence"/>
</dbReference>
<comment type="caution">
    <text evidence="3">The sequence shown here is derived from an EMBL/GenBank/DDBJ whole genome shotgun (WGS) entry which is preliminary data.</text>
</comment>
<sequence length="611" mass="68721">MGRVDLSTCKYYEDRSRMLTNISEPDEKCAFIFQTFLAFQKDGSSITDSQSVCRALEELLPISNVECLVVLLKTLSKNWRAVINSKFGHHLLQKALLKCLDEPFCTDPLIRDFVSSFLQHVSLNLDSYIDAPFARFTLRLYPQLVAGIRLEKDVITNAYSVECVRICQPFETNYADILDKLINSFLLASEVYSHSRNESISPFLQVLMVVSHARNISLFIKNLGKIAELAAVFSRTKKKQSLPDGFIHPVMVYFTELLIGFLPGKQFAAFLEQIVSIEKEQDTEIKTSNRATIQIMASHPIGSRIFRAVIRRLRKTADLETILGSLDSSSTEDGHSVLEKVINKRQHAVLNELATKCSQEGFTDVQRIFVKMLFTSLGHSGVKPQPNTEEEDPLIRCIVGLVNCKKIGSLIHNETDESELVQNDLCQPVALPGCLLAQKLFSYHTARPTVLAASLCTQSSARLQAWAKHPMLSRVLESALLSDSVPTNRKSHLLGVLEVDLVDIARDRYGSRVVEALWTAVDSMPEPDALKERLVARLATSRVQLSTHPFGHFVHHKLQLDLFADAPSLWRKRVLHSHGSAQKRSTLVSDHQASKRNRKAHASKNKQNIRQ</sequence>
<dbReference type="PANTHER" id="PTHR13102">
    <property type="entry name" value="NUCLEOLAR PROTEIN 9"/>
    <property type="match status" value="1"/>
</dbReference>
<dbReference type="AlphaFoldDB" id="A0A5J4P0T8"/>
<dbReference type="GO" id="GO:0000056">
    <property type="term" value="P:ribosomal small subunit export from nucleus"/>
    <property type="evidence" value="ECO:0007669"/>
    <property type="project" value="TreeGrafter"/>
</dbReference>
<dbReference type="InterPro" id="IPR040000">
    <property type="entry name" value="NOP9"/>
</dbReference>
<dbReference type="GO" id="GO:0000472">
    <property type="term" value="P:endonucleolytic cleavage to generate mature 5'-end of SSU-rRNA from (SSU-rRNA, 5.8S rRNA, LSU-rRNA)"/>
    <property type="evidence" value="ECO:0007669"/>
    <property type="project" value="TreeGrafter"/>
</dbReference>
<evidence type="ECO:0000313" key="3">
    <source>
        <dbReference type="EMBL" id="KAA3681407.1"/>
    </source>
</evidence>
<dbReference type="GO" id="GO:0000480">
    <property type="term" value="P:endonucleolytic cleavage in 5'-ETS of tricistronic rRNA transcript (SSU-rRNA, 5.8S rRNA, LSU-rRNA)"/>
    <property type="evidence" value="ECO:0007669"/>
    <property type="project" value="TreeGrafter"/>
</dbReference>
<dbReference type="Pfam" id="PF22493">
    <property type="entry name" value="PUF_NOP9"/>
    <property type="match status" value="1"/>
</dbReference>
<keyword evidence="4" id="KW-1185">Reference proteome</keyword>
<protein>
    <submittedName>
        <fullName evidence="3">Nucleolar protein 9</fullName>
    </submittedName>
</protein>
<organism evidence="3 4">
    <name type="scientific">Paragonimus westermani</name>
    <dbReference type="NCBI Taxonomy" id="34504"/>
    <lineage>
        <taxon>Eukaryota</taxon>
        <taxon>Metazoa</taxon>
        <taxon>Spiralia</taxon>
        <taxon>Lophotrochozoa</taxon>
        <taxon>Platyhelminthes</taxon>
        <taxon>Trematoda</taxon>
        <taxon>Digenea</taxon>
        <taxon>Plagiorchiida</taxon>
        <taxon>Troglotremata</taxon>
        <taxon>Troglotrematidae</taxon>
        <taxon>Paragonimus</taxon>
    </lineage>
</organism>
<gene>
    <name evidence="3" type="ORF">DEA37_0011904</name>
</gene>
<dbReference type="GO" id="GO:0005730">
    <property type="term" value="C:nucleolus"/>
    <property type="evidence" value="ECO:0007669"/>
    <property type="project" value="TreeGrafter"/>
</dbReference>
<dbReference type="GO" id="GO:0030688">
    <property type="term" value="C:preribosome, small subunit precursor"/>
    <property type="evidence" value="ECO:0007669"/>
    <property type="project" value="TreeGrafter"/>
</dbReference>
<feature type="region of interest" description="Disordered" evidence="2">
    <location>
        <begin position="581"/>
        <end position="611"/>
    </location>
</feature>
<dbReference type="GO" id="GO:0003723">
    <property type="term" value="F:RNA binding"/>
    <property type="evidence" value="ECO:0007669"/>
    <property type="project" value="InterPro"/>
</dbReference>
<dbReference type="InterPro" id="IPR001313">
    <property type="entry name" value="Pumilio_RNA-bd_rpt"/>
</dbReference>
<feature type="compositionally biased region" description="Basic residues" evidence="2">
    <location>
        <begin position="594"/>
        <end position="611"/>
    </location>
</feature>
<dbReference type="GO" id="GO:0000447">
    <property type="term" value="P:endonucleolytic cleavage in ITS1 to separate SSU-rRNA from 5.8S rRNA and LSU-rRNA from tricistronic rRNA transcript (SSU-rRNA, 5.8S rRNA, LSU-rRNA)"/>
    <property type="evidence" value="ECO:0007669"/>
    <property type="project" value="TreeGrafter"/>
</dbReference>
<dbReference type="GO" id="GO:0030686">
    <property type="term" value="C:90S preribosome"/>
    <property type="evidence" value="ECO:0007669"/>
    <property type="project" value="TreeGrafter"/>
</dbReference>
<evidence type="ECO:0000313" key="4">
    <source>
        <dbReference type="Proteomes" id="UP000324629"/>
    </source>
</evidence>
<dbReference type="InterPro" id="IPR011989">
    <property type="entry name" value="ARM-like"/>
</dbReference>
<dbReference type="InterPro" id="IPR016024">
    <property type="entry name" value="ARM-type_fold"/>
</dbReference>
<evidence type="ECO:0000256" key="2">
    <source>
        <dbReference type="SAM" id="MobiDB-lite"/>
    </source>
</evidence>
<reference evidence="3 4" key="1">
    <citation type="journal article" date="2019" name="Gigascience">
        <title>Whole-genome sequence of the oriental lung fluke Paragonimus westermani.</title>
        <authorList>
            <person name="Oey H."/>
            <person name="Zakrzewski M."/>
            <person name="Narain K."/>
            <person name="Devi K.R."/>
            <person name="Agatsuma T."/>
            <person name="Nawaratna S."/>
            <person name="Gobert G.N."/>
            <person name="Jones M.K."/>
            <person name="Ragan M.A."/>
            <person name="McManus D.P."/>
            <person name="Krause L."/>
        </authorList>
    </citation>
    <scope>NUCLEOTIDE SEQUENCE [LARGE SCALE GENOMIC DNA]</scope>
    <source>
        <strain evidence="3 4">IND2009</strain>
    </source>
</reference>
<name>A0A5J4P0T8_9TREM</name>
<dbReference type="Gene3D" id="1.25.10.10">
    <property type="entry name" value="Leucine-rich Repeat Variant"/>
    <property type="match status" value="1"/>
</dbReference>
<proteinExistence type="predicted"/>
<accession>A0A5J4P0T8</accession>
<dbReference type="PANTHER" id="PTHR13102:SF0">
    <property type="entry name" value="NUCLEOLAR PROTEIN 9"/>
    <property type="match status" value="1"/>
</dbReference>
<feature type="compositionally biased region" description="Polar residues" evidence="2">
    <location>
        <begin position="581"/>
        <end position="591"/>
    </location>
</feature>
<dbReference type="EMBL" id="QNGE01000207">
    <property type="protein sequence ID" value="KAA3681407.1"/>
    <property type="molecule type" value="Genomic_DNA"/>
</dbReference>
<evidence type="ECO:0000256" key="1">
    <source>
        <dbReference type="ARBA" id="ARBA00022737"/>
    </source>
</evidence>
<keyword evidence="1" id="KW-0677">Repeat</keyword>
<dbReference type="SUPFAM" id="SSF48371">
    <property type="entry name" value="ARM repeat"/>
    <property type="match status" value="1"/>
</dbReference>